<accession>A0A6F8T6H5</accession>
<keyword evidence="6 7" id="KW-0472">Membrane</keyword>
<evidence type="ECO:0000256" key="6">
    <source>
        <dbReference type="ARBA" id="ARBA00023136"/>
    </source>
</evidence>
<organism evidence="8 9">
    <name type="scientific">Legionella antarctica</name>
    <dbReference type="NCBI Taxonomy" id="2708020"/>
    <lineage>
        <taxon>Bacteria</taxon>
        <taxon>Pseudomonadati</taxon>
        <taxon>Pseudomonadota</taxon>
        <taxon>Gammaproteobacteria</taxon>
        <taxon>Legionellales</taxon>
        <taxon>Legionellaceae</taxon>
        <taxon>Legionella</taxon>
    </lineage>
</organism>
<keyword evidence="4 7" id="KW-0812">Transmembrane</keyword>
<comment type="subcellular location">
    <subcellularLocation>
        <location evidence="1">Cell membrane</location>
        <topology evidence="1">Multi-pass membrane protein</topology>
    </subcellularLocation>
</comment>
<dbReference type="Pfam" id="PF04632">
    <property type="entry name" value="FUSC"/>
    <property type="match status" value="1"/>
</dbReference>
<gene>
    <name evidence="8" type="ORF">TUM19329_26560</name>
</gene>
<feature type="transmembrane region" description="Helical" evidence="7">
    <location>
        <begin position="443"/>
        <end position="461"/>
    </location>
</feature>
<name>A0A6F8T6H5_9GAMM</name>
<keyword evidence="9" id="KW-1185">Reference proteome</keyword>
<dbReference type="PANTHER" id="PTHR30509:SF9">
    <property type="entry name" value="MULTIDRUG RESISTANCE PROTEIN MDTO"/>
    <property type="match status" value="1"/>
</dbReference>
<feature type="transmembrane region" description="Helical" evidence="7">
    <location>
        <begin position="84"/>
        <end position="101"/>
    </location>
</feature>
<dbReference type="GO" id="GO:0022857">
    <property type="term" value="F:transmembrane transporter activity"/>
    <property type="evidence" value="ECO:0007669"/>
    <property type="project" value="InterPro"/>
</dbReference>
<evidence type="ECO:0000313" key="8">
    <source>
        <dbReference type="EMBL" id="BCA96295.1"/>
    </source>
</evidence>
<evidence type="ECO:0000256" key="4">
    <source>
        <dbReference type="ARBA" id="ARBA00022692"/>
    </source>
</evidence>
<dbReference type="InterPro" id="IPR006726">
    <property type="entry name" value="PHBA_efflux_AaeB/fusaric-R"/>
</dbReference>
<sequence length="687" mass="77584">MYFFWPQSVENRAALRTAFATLIAVLISFSFHLDTPYWSGMSVVVVANLYTGSIIDKAMMRIIGTIAGAFIGFFLAGLVVNSFLLYLLSCFFIIIIAVYYYNLSSYGYAYLLGALCAFIVISQLAMNPQNAFFVAIWRPVEIGIGVLVSAISAYAIFPNHLKDNITVQTHEIFHDFSAEFELLAKNLMQGKIDFDAVAQSNLKIKKKIRKAVELIGAMNHEIGVTQERTDKLRAFLDSFYDLSRQLQYLNLSSPKDIDISAIQSMPIEPVFSAIQHDLALLESAFTSQTSITIVLQTNAALDALEQNFSRGKKNYLVKSEFVYSFIHFLQQVSQCFSSMHALLAGSSVSKPKFVLLNKKQRLRSDYDLSKHSIKAGLSVILALSFWLISNWPGGLNGIISSLIISIRKNLYDMTNISIYRFIGCFLGGGIALFSLFIFEMNLFDLMMILFFSVWGFCYFMFKHPKYAYIGLQANIALIISLAQEGGPPILLDPPLQRLAGIIIGIIASFIVANILWRSDVWTILNRYLNKLYNYMTFNMNQIFAVSEGPITLHDLANLFWLSRGLIEALADEHLSLKKQNKLTELTQRFESLVFTQAAISHILVTVDREQAKVTARIFDLNLPLYEHQLVALFEHHDKAGGEALNYQLQGFLDGIEHHLAYSEVEDKDLRNLFAYINALNHLALRIQ</sequence>
<feature type="transmembrane region" description="Helical" evidence="7">
    <location>
        <begin position="466"/>
        <end position="483"/>
    </location>
</feature>
<reference evidence="8" key="1">
    <citation type="journal article" date="2020" name="Microbiol. Resour. Announc.">
        <title>Complete Genome Sequence of Novel Psychrotolerant Legionella Strain TUM19329, Isolated from Antarctic Lake Sediment.</title>
        <authorList>
            <person name="Shimada S."/>
            <person name="Nakai R."/>
            <person name="Aoki K."/>
            <person name="Shimoeda N."/>
            <person name="Ohno G."/>
            <person name="Miyazaki Y."/>
            <person name="Kudoh S."/>
            <person name="Imura S."/>
            <person name="Watanabe K."/>
            <person name="Ishii Y."/>
            <person name="Tateda K."/>
        </authorList>
    </citation>
    <scope>NUCLEOTIDE SEQUENCE [LARGE SCALE GENOMIC DNA]</scope>
    <source>
        <strain evidence="8">TUM19329</strain>
    </source>
</reference>
<evidence type="ECO:0000256" key="3">
    <source>
        <dbReference type="ARBA" id="ARBA00022475"/>
    </source>
</evidence>
<evidence type="ECO:0000256" key="7">
    <source>
        <dbReference type="SAM" id="Phobius"/>
    </source>
</evidence>
<keyword evidence="2" id="KW-0813">Transport</keyword>
<dbReference type="EMBL" id="AP022839">
    <property type="protein sequence ID" value="BCA96295.1"/>
    <property type="molecule type" value="Genomic_DNA"/>
</dbReference>
<keyword evidence="3" id="KW-1003">Cell membrane</keyword>
<dbReference type="Proteomes" id="UP000502894">
    <property type="component" value="Chromosome"/>
</dbReference>
<evidence type="ECO:0000256" key="2">
    <source>
        <dbReference type="ARBA" id="ARBA00022448"/>
    </source>
</evidence>
<evidence type="ECO:0000256" key="5">
    <source>
        <dbReference type="ARBA" id="ARBA00022989"/>
    </source>
</evidence>
<feature type="transmembrane region" description="Helical" evidence="7">
    <location>
        <begin position="13"/>
        <end position="31"/>
    </location>
</feature>
<evidence type="ECO:0008006" key="10">
    <source>
        <dbReference type="Google" id="ProtNLM"/>
    </source>
</evidence>
<feature type="transmembrane region" description="Helical" evidence="7">
    <location>
        <begin position="62"/>
        <end position="78"/>
    </location>
</feature>
<dbReference type="GO" id="GO:0005886">
    <property type="term" value="C:plasma membrane"/>
    <property type="evidence" value="ECO:0007669"/>
    <property type="project" value="UniProtKB-SubCell"/>
</dbReference>
<feature type="transmembrane region" description="Helical" evidence="7">
    <location>
        <begin position="132"/>
        <end position="157"/>
    </location>
</feature>
<keyword evidence="5 7" id="KW-1133">Transmembrane helix</keyword>
<dbReference type="AlphaFoldDB" id="A0A6F8T6H5"/>
<evidence type="ECO:0000256" key="1">
    <source>
        <dbReference type="ARBA" id="ARBA00004651"/>
    </source>
</evidence>
<proteinExistence type="predicted"/>
<feature type="transmembrane region" description="Helical" evidence="7">
    <location>
        <begin position="495"/>
        <end position="516"/>
    </location>
</feature>
<dbReference type="PANTHER" id="PTHR30509">
    <property type="entry name" value="P-HYDROXYBENZOIC ACID EFFLUX PUMP SUBUNIT-RELATED"/>
    <property type="match status" value="1"/>
</dbReference>
<evidence type="ECO:0000313" key="9">
    <source>
        <dbReference type="Proteomes" id="UP000502894"/>
    </source>
</evidence>
<dbReference type="KEGG" id="lant:TUM19329_26560"/>
<feature type="transmembrane region" description="Helical" evidence="7">
    <location>
        <begin position="108"/>
        <end position="126"/>
    </location>
</feature>
<feature type="transmembrane region" description="Helical" evidence="7">
    <location>
        <begin position="418"/>
        <end position="437"/>
    </location>
</feature>
<protein>
    <recommendedName>
        <fullName evidence="10">p-hydroxybenzoic acid efflux pump subunit AaeB</fullName>
    </recommendedName>
</protein>